<proteinExistence type="predicted"/>
<organism evidence="3 4">
    <name type="scientific">Streptomyces solincola</name>
    <dbReference type="NCBI Taxonomy" id="2100817"/>
    <lineage>
        <taxon>Bacteria</taxon>
        <taxon>Bacillati</taxon>
        <taxon>Actinomycetota</taxon>
        <taxon>Actinomycetes</taxon>
        <taxon>Kitasatosporales</taxon>
        <taxon>Streptomycetaceae</taxon>
        <taxon>Streptomyces</taxon>
    </lineage>
</organism>
<dbReference type="EMBL" id="PVLV01000487">
    <property type="protein sequence ID" value="PRH76533.1"/>
    <property type="molecule type" value="Genomic_DNA"/>
</dbReference>
<feature type="region of interest" description="Disordered" evidence="1">
    <location>
        <begin position="1"/>
        <end position="25"/>
    </location>
</feature>
<accession>A0A2S9PQ55</accession>
<evidence type="ECO:0000313" key="4">
    <source>
        <dbReference type="Proteomes" id="UP000239322"/>
    </source>
</evidence>
<dbReference type="Pfam" id="PF13466">
    <property type="entry name" value="STAS_2"/>
    <property type="match status" value="1"/>
</dbReference>
<reference evidence="3 4" key="1">
    <citation type="submission" date="2018-03" db="EMBL/GenBank/DDBJ databases">
        <title>Novel Streptomyces sp. from soil.</title>
        <authorList>
            <person name="Tan G.Y.A."/>
            <person name="Lee Z.Y."/>
        </authorList>
    </citation>
    <scope>NUCLEOTIDE SEQUENCE [LARGE SCALE GENOMIC DNA]</scope>
    <source>
        <strain evidence="3 4">ST5x</strain>
    </source>
</reference>
<protein>
    <submittedName>
        <fullName evidence="3">Anti-sigma factor antagonist</fullName>
    </submittedName>
</protein>
<dbReference type="Proteomes" id="UP000239322">
    <property type="component" value="Unassembled WGS sequence"/>
</dbReference>
<keyword evidence="4" id="KW-1185">Reference proteome</keyword>
<dbReference type="InterPro" id="IPR002645">
    <property type="entry name" value="STAS_dom"/>
</dbReference>
<dbReference type="PANTHER" id="PTHR33495">
    <property type="entry name" value="ANTI-SIGMA FACTOR ANTAGONIST TM_1081-RELATED-RELATED"/>
    <property type="match status" value="1"/>
</dbReference>
<dbReference type="PROSITE" id="PS50801">
    <property type="entry name" value="STAS"/>
    <property type="match status" value="1"/>
</dbReference>
<dbReference type="InterPro" id="IPR036513">
    <property type="entry name" value="STAS_dom_sf"/>
</dbReference>
<name>A0A2S9PQ55_9ACTN</name>
<gene>
    <name evidence="3" type="ORF">C6N75_25125</name>
</gene>
<feature type="domain" description="STAS" evidence="2">
    <location>
        <begin position="24"/>
        <end position="129"/>
    </location>
</feature>
<evidence type="ECO:0000313" key="3">
    <source>
        <dbReference type="EMBL" id="PRH76533.1"/>
    </source>
</evidence>
<comment type="caution">
    <text evidence="3">The sequence shown here is derived from an EMBL/GenBank/DDBJ whole genome shotgun (WGS) entry which is preliminary data.</text>
</comment>
<dbReference type="PANTHER" id="PTHR33495:SF2">
    <property type="entry name" value="ANTI-SIGMA FACTOR ANTAGONIST TM_1081-RELATED"/>
    <property type="match status" value="1"/>
</dbReference>
<dbReference type="GO" id="GO:0043856">
    <property type="term" value="F:anti-sigma factor antagonist activity"/>
    <property type="evidence" value="ECO:0007669"/>
    <property type="project" value="TreeGrafter"/>
</dbReference>
<dbReference type="SUPFAM" id="SSF52091">
    <property type="entry name" value="SpoIIaa-like"/>
    <property type="match status" value="1"/>
</dbReference>
<sequence length="135" mass="14046">MLSNGNSRFYGGPVRPPQPSERALSISERTESGATIIVVGGEADLQSVEPLRLALRHAAAGAEPLVLDLSEVGFADSTMLNLLLHASVDLGPRLRIAAPSPFVRRLFELTGVDGVLALYDGVAEALAAGAPEASD</sequence>
<dbReference type="InterPro" id="IPR058548">
    <property type="entry name" value="MlaB-like_STAS"/>
</dbReference>
<dbReference type="OrthoDB" id="5471473at2"/>
<evidence type="ECO:0000259" key="2">
    <source>
        <dbReference type="PROSITE" id="PS50801"/>
    </source>
</evidence>
<dbReference type="AlphaFoldDB" id="A0A2S9PQ55"/>
<dbReference type="CDD" id="cd07043">
    <property type="entry name" value="STAS_anti-anti-sigma_factors"/>
    <property type="match status" value="1"/>
</dbReference>
<evidence type="ECO:0000256" key="1">
    <source>
        <dbReference type="SAM" id="MobiDB-lite"/>
    </source>
</evidence>
<dbReference type="Gene3D" id="3.30.750.24">
    <property type="entry name" value="STAS domain"/>
    <property type="match status" value="1"/>
</dbReference>